<dbReference type="InterPro" id="IPR003961">
    <property type="entry name" value="FN3_dom"/>
</dbReference>
<organism evidence="2">
    <name type="scientific">marine metagenome</name>
    <dbReference type="NCBI Taxonomy" id="408172"/>
    <lineage>
        <taxon>unclassified sequences</taxon>
        <taxon>metagenomes</taxon>
        <taxon>ecological metagenomes</taxon>
    </lineage>
</organism>
<dbReference type="EMBL" id="UINC01105605">
    <property type="protein sequence ID" value="SVC69663.1"/>
    <property type="molecule type" value="Genomic_DNA"/>
</dbReference>
<accession>A0A382P8B2</accession>
<name>A0A382P8B2_9ZZZZ</name>
<gene>
    <name evidence="2" type="ORF">METZ01_LOCUS322517</name>
</gene>
<evidence type="ECO:0000313" key="2">
    <source>
        <dbReference type="EMBL" id="SVC69663.1"/>
    </source>
</evidence>
<dbReference type="InterPro" id="IPR036116">
    <property type="entry name" value="FN3_sf"/>
</dbReference>
<sequence length="300" mass="31927">MKRLKILMVLIATVGLWHCGSGGNNGNGNGPIQVGPPETPGELRVEKIGDGEVWLNWQASADDGDVLYIVYRAVGGSGTVAIDSTFLTSFQDRVLEYEQEYTYYVTALNTAGGQSGPSNSVSGQPFNNLAPLAPVTVRAIAHNISILDQLDIVLDWAENGEADLVGYRVYRSTEGGLAPDATLLRREVVVPRFVDEDIEVGTVYYYQITAYDRGGKESAVSTEVRDVALPVPVLLDPVAGGQAPAEPTFIWSSMAEAHSFRVVVTSSPTSGEVSAMPLTSDTTAVFVARVEAGSAVELAS</sequence>
<feature type="domain" description="Fibronectin type-III" evidence="1">
    <location>
        <begin position="39"/>
        <end position="132"/>
    </location>
</feature>
<dbReference type="PROSITE" id="PS50853">
    <property type="entry name" value="FN3"/>
    <property type="match status" value="2"/>
</dbReference>
<evidence type="ECO:0000259" key="1">
    <source>
        <dbReference type="PROSITE" id="PS50853"/>
    </source>
</evidence>
<feature type="domain" description="Fibronectin type-III" evidence="1">
    <location>
        <begin position="133"/>
        <end position="232"/>
    </location>
</feature>
<proteinExistence type="predicted"/>
<dbReference type="CDD" id="cd00063">
    <property type="entry name" value="FN3"/>
    <property type="match status" value="1"/>
</dbReference>
<dbReference type="AlphaFoldDB" id="A0A382P8B2"/>
<feature type="non-terminal residue" evidence="2">
    <location>
        <position position="300"/>
    </location>
</feature>
<dbReference type="SUPFAM" id="SSF49265">
    <property type="entry name" value="Fibronectin type III"/>
    <property type="match status" value="1"/>
</dbReference>
<protein>
    <recommendedName>
        <fullName evidence="1">Fibronectin type-III domain-containing protein</fullName>
    </recommendedName>
</protein>
<dbReference type="SMART" id="SM00060">
    <property type="entry name" value="FN3"/>
    <property type="match status" value="2"/>
</dbReference>
<dbReference type="InterPro" id="IPR013783">
    <property type="entry name" value="Ig-like_fold"/>
</dbReference>
<dbReference type="Gene3D" id="2.60.40.10">
    <property type="entry name" value="Immunoglobulins"/>
    <property type="match status" value="2"/>
</dbReference>
<reference evidence="2" key="1">
    <citation type="submission" date="2018-05" db="EMBL/GenBank/DDBJ databases">
        <authorList>
            <person name="Lanie J.A."/>
            <person name="Ng W.-L."/>
            <person name="Kazmierczak K.M."/>
            <person name="Andrzejewski T.M."/>
            <person name="Davidsen T.M."/>
            <person name="Wayne K.J."/>
            <person name="Tettelin H."/>
            <person name="Glass J.I."/>
            <person name="Rusch D."/>
            <person name="Podicherti R."/>
            <person name="Tsui H.-C.T."/>
            <person name="Winkler M.E."/>
        </authorList>
    </citation>
    <scope>NUCLEOTIDE SEQUENCE</scope>
</reference>